<dbReference type="SMART" id="SM00149">
    <property type="entry name" value="PLCYc"/>
    <property type="match status" value="1"/>
</dbReference>
<dbReference type="Proteomes" id="UP000887565">
    <property type="component" value="Unplaced"/>
</dbReference>
<evidence type="ECO:0000256" key="5">
    <source>
        <dbReference type="PIRSR" id="PIRSR000956-1"/>
    </source>
</evidence>
<evidence type="ECO:0000256" key="1">
    <source>
        <dbReference type="ARBA" id="ARBA00022801"/>
    </source>
</evidence>
<feature type="compositionally biased region" description="Polar residues" evidence="8">
    <location>
        <begin position="645"/>
        <end position="674"/>
    </location>
</feature>
<accession>A0A915KNR9</accession>
<dbReference type="Gene3D" id="2.30.29.240">
    <property type="match status" value="2"/>
</dbReference>
<dbReference type="CDD" id="cd08591">
    <property type="entry name" value="PI-PLCc_beta"/>
    <property type="match status" value="1"/>
</dbReference>
<comment type="function">
    <text evidence="4">The production of the second messenger molecules diacylglycerol (DAG) and inositol 1,4,5-trisphosphate (IP3) is mediated by activated phosphatidylinositol-specific phospholipase C enzymes.</text>
</comment>
<feature type="active site" evidence="5">
    <location>
        <position position="516"/>
    </location>
</feature>
<keyword evidence="6" id="KW-0479">Metal-binding</keyword>
<evidence type="ECO:0000256" key="6">
    <source>
        <dbReference type="PIRSR" id="PIRSR000956-2"/>
    </source>
</evidence>
<comment type="cofactor">
    <cofactor evidence="6">
        <name>Ca(2+)</name>
        <dbReference type="ChEBI" id="CHEBI:29108"/>
    </cofactor>
    <text evidence="6">Binds 1 Ca(2+) ion per subunit.</text>
</comment>
<evidence type="ECO:0000256" key="7">
    <source>
        <dbReference type="RuleBase" id="RU361133"/>
    </source>
</evidence>
<feature type="binding site" evidence="6">
    <location>
        <position position="501"/>
    </location>
    <ligand>
        <name>Ca(2+)</name>
        <dbReference type="ChEBI" id="CHEBI:29108"/>
    </ligand>
</feature>
<feature type="binding site" evidence="6">
    <location>
        <position position="503"/>
    </location>
    <ligand>
        <name>Ca(2+)</name>
        <dbReference type="ChEBI" id="CHEBI:29108"/>
    </ligand>
</feature>
<dbReference type="CDD" id="cd00275">
    <property type="entry name" value="C2_PLC_like"/>
    <property type="match status" value="1"/>
</dbReference>
<name>A0A915KNR9_ROMCU</name>
<feature type="binding site" evidence="6">
    <location>
        <position position="553"/>
    </location>
    <ligand>
        <name>Ca(2+)</name>
        <dbReference type="ChEBI" id="CHEBI:29108"/>
    </ligand>
</feature>
<feature type="active site" evidence="5">
    <location>
        <position position="469"/>
    </location>
</feature>
<feature type="binding site" evidence="6">
    <location>
        <position position="470"/>
    </location>
    <ligand>
        <name>Ca(2+)</name>
        <dbReference type="ChEBI" id="CHEBI:29108"/>
    </ligand>
</feature>
<evidence type="ECO:0000313" key="11">
    <source>
        <dbReference type="WBParaSite" id="nRc.2.0.1.t40492-RA"/>
    </source>
</evidence>
<dbReference type="GO" id="GO:0051209">
    <property type="term" value="P:release of sequestered calcium ion into cytosol"/>
    <property type="evidence" value="ECO:0007669"/>
    <property type="project" value="TreeGrafter"/>
</dbReference>
<dbReference type="GO" id="GO:0004435">
    <property type="term" value="F:phosphatidylinositol-4,5-bisphosphate phospholipase C activity"/>
    <property type="evidence" value="ECO:0007669"/>
    <property type="project" value="UniProtKB-UniRule"/>
</dbReference>
<dbReference type="InterPro" id="IPR011992">
    <property type="entry name" value="EF-hand-dom_pair"/>
</dbReference>
<dbReference type="Pfam" id="PF00388">
    <property type="entry name" value="PI-PLC-X"/>
    <property type="match status" value="1"/>
</dbReference>
<dbReference type="GO" id="GO:0005509">
    <property type="term" value="F:calcium ion binding"/>
    <property type="evidence" value="ECO:0007669"/>
    <property type="project" value="UniProtKB-UniRule"/>
</dbReference>
<dbReference type="SMART" id="SM00148">
    <property type="entry name" value="PLCXc"/>
    <property type="match status" value="1"/>
</dbReference>
<dbReference type="SUPFAM" id="SSF69989">
    <property type="entry name" value="C-terminal domain of PLC-beta"/>
    <property type="match status" value="1"/>
</dbReference>
<evidence type="ECO:0000256" key="4">
    <source>
        <dbReference type="PIRNR" id="PIRNR000956"/>
    </source>
</evidence>
<dbReference type="OMA" id="THENNVN"/>
<keyword evidence="4" id="KW-0807">Transducer</keyword>
<dbReference type="InterPro" id="IPR017946">
    <property type="entry name" value="PLC-like_Pdiesterase_TIM-brl"/>
</dbReference>
<proteinExistence type="predicted"/>
<dbReference type="PROSITE" id="PS50007">
    <property type="entry name" value="PIPLC_X_DOMAIN"/>
    <property type="match status" value="1"/>
</dbReference>
<keyword evidence="1 4" id="KW-0378">Hydrolase</keyword>
<evidence type="ECO:0000256" key="2">
    <source>
        <dbReference type="ARBA" id="ARBA00022963"/>
    </source>
</evidence>
<dbReference type="SUPFAM" id="SSF50729">
    <property type="entry name" value="PH domain-like"/>
    <property type="match status" value="2"/>
</dbReference>
<dbReference type="PANTHER" id="PTHR10336">
    <property type="entry name" value="PHOSPHOINOSITIDE-SPECIFIC PHOSPHOLIPASE C FAMILY PROTEIN"/>
    <property type="match status" value="1"/>
</dbReference>
<evidence type="ECO:0000259" key="9">
    <source>
        <dbReference type="PROSITE" id="PS50008"/>
    </source>
</evidence>
<keyword evidence="6" id="KW-0106">Calcium</keyword>
<dbReference type="Pfam" id="PF00387">
    <property type="entry name" value="PI-PLC-Y"/>
    <property type="match status" value="1"/>
</dbReference>
<dbReference type="Gene3D" id="1.20.1230.10">
    <property type="entry name" value="Phospholipase C beta, distal C-terminal domain"/>
    <property type="match status" value="1"/>
</dbReference>
<evidence type="ECO:0000256" key="3">
    <source>
        <dbReference type="ARBA" id="ARBA00023098"/>
    </source>
</evidence>
<dbReference type="InterPro" id="IPR053945">
    <property type="entry name" value="PLCB1-4-like_EFh"/>
</dbReference>
<dbReference type="GO" id="GO:0007186">
    <property type="term" value="P:G protein-coupled receptor signaling pathway"/>
    <property type="evidence" value="ECO:0007669"/>
    <property type="project" value="TreeGrafter"/>
</dbReference>
<sequence length="1353" mass="153389">MASAKSGVHISQLKRVDVPEGFQKGQRFFKYDDVENSLNGMFCIMRVDPKGHVLYWISTSTNTVLRQFASVLYKSGQCPNRPGANCSKLLGTNCLAVNYTRGLPPGTELSGELPRANYWSSEGTFIFHLRFLFTFQDTGYIEIINILDTRWGKHAKAPKDVEKTREKLCPSFIPSSAFENCLITVVTGNNFVDLKFTTFVAQTQTLAQEWAEKLFQLAYDLLALNGSVIYFLDQTYAKIYYASASNKEIRVRELVDFFSTNKDDRRKIEKALNAADLPFGKEDVIACDQLDDERFFLFYRCLTSRSEVQRIFSEIENQHRSNDHREKMVVAGSPTSSPTAKATPSISVEHFVHFLNKEQRDPRLNEILYPRYSIRSAKKLIQLYEPNKELADNGKNLDQLNSDLTISVDNIRTQFLRSSTLTMISILTIDGFLRFLLSDDNRCIAEEYIDLRTEDMNEPLSHYFISSSHNTYLAGNQVGITSRSTVEMYRQVLLAGCRCVELDFWDGRNDQPVITHGPTTLTLVQDMPVKEAFEAIVESAFKTSDYPVILSFELKCNEKNQLRIAQLCKEVFKDMLVSEPLASYPLEPGVPLPPPSFLKRKILIKCRKLDSSSSRQSSRKLVKPTAAVYDVVTNVPIDEDISTITEKQSQNDNSSQQGIALPSTSTGVTFEQQRNNSGAANSTGNGGGVACSHDGDSMDDGGQQSTAEHSIADSTAPAMESEDEAASDLEEMSGSGSKRKSDLKICRELSAFANYFMATRFKSFEEAIKRTSSFNKRQMSRIYPAGVRFNSSNYMPHLFWSAGCQMVALNFQTLDTIPMLLNQGVFEINGRCGYVLKPECMRKKDKHFDPFEESSFENVVAHTVSVSVLSGQFLSRQRVSTYVEIELYGLPVDCVLKRDRYRTKVVPNNGINPIYSDKDSKPFEVPKCTLNSSGYRHISLRNAINQPLGLPTLFVKITVKDFVPLAHMELVEALTDPIHHMNRYHEMLEDFADALANPIEHRRKMEKREQMLSCMIDSDFSQQQRHNDILQDLPKSISEFELKRQRSSLTNCRDVSNGTKTIVATGPRPQLAAPLSTHQSLPKTHLKAATPIGDLKTAGTSKSYLTLSTSSSSSNVPNPLHKLFRQNLSASRSLNQPSVINDRNLIESYIFNLPSVESLTKDKKLSKKRRENEKTLKMLKDRQERKFYGSICYCDFKNATSRSVDVACKDMNDEILAVSHSHEKIMRSFICKQLKEECSLAQRLEENFLTVQLSAVDHCHKINMRTLETLYQKEIAAVMKINDEQRKIDWEIIQKTVVDKEEAMIQKKDAEEKMIKKSVDERKMLEVSRATKEDEINRICSDLKELLHKNSNA</sequence>
<dbReference type="Pfam" id="PF17787">
    <property type="entry name" value="PH_14"/>
    <property type="match status" value="2"/>
</dbReference>
<dbReference type="Gene3D" id="3.20.20.190">
    <property type="entry name" value="Phosphatidylinositol (PI) phosphodiesterase"/>
    <property type="match status" value="1"/>
</dbReference>
<dbReference type="Pfam" id="PF22631">
    <property type="entry name" value="PLCB1-4-like_EFh"/>
    <property type="match status" value="1"/>
</dbReference>
<dbReference type="WBParaSite" id="nRc.2.0.1.t40492-RA">
    <property type="protein sequence ID" value="nRc.2.0.1.t40492-RA"/>
    <property type="gene ID" value="nRc.2.0.1.g40492"/>
</dbReference>
<dbReference type="PRINTS" id="PR00390">
    <property type="entry name" value="PHPHLIPASEC"/>
</dbReference>
<protein>
    <recommendedName>
        <fullName evidence="4">1-phosphatidylinositol 4,5-bisphosphate phosphodiesterase</fullName>
        <ecNumber evidence="4">3.1.4.11</ecNumber>
    </recommendedName>
</protein>
<dbReference type="EC" id="3.1.4.11" evidence="4"/>
<feature type="domain" description="PI-PLC Y-box" evidence="9">
    <location>
        <begin position="747"/>
        <end position="842"/>
    </location>
</feature>
<reference evidence="11" key="1">
    <citation type="submission" date="2022-11" db="UniProtKB">
        <authorList>
            <consortium name="WormBaseParasite"/>
        </authorList>
    </citation>
    <scope>IDENTIFICATION</scope>
</reference>
<dbReference type="GO" id="GO:0005737">
    <property type="term" value="C:cytoplasm"/>
    <property type="evidence" value="ECO:0007669"/>
    <property type="project" value="TreeGrafter"/>
</dbReference>
<dbReference type="InterPro" id="IPR042531">
    <property type="entry name" value="PLC-beta_C_sf"/>
</dbReference>
<dbReference type="GO" id="GO:0046488">
    <property type="term" value="P:phosphatidylinositol metabolic process"/>
    <property type="evidence" value="ECO:0007669"/>
    <property type="project" value="TreeGrafter"/>
</dbReference>
<dbReference type="PANTHER" id="PTHR10336:SF149">
    <property type="entry name" value="1-PHOSPHATIDYLINOSITOL 4,5-BISPHOSPHATE PHOSPHODIESTERASE CLASSES I AND II"/>
    <property type="match status" value="1"/>
</dbReference>
<dbReference type="SUPFAM" id="SSF47473">
    <property type="entry name" value="EF-hand"/>
    <property type="match status" value="1"/>
</dbReference>
<dbReference type="Gene3D" id="1.10.238.10">
    <property type="entry name" value="EF-hand"/>
    <property type="match status" value="1"/>
</dbReference>
<evidence type="ECO:0000313" key="10">
    <source>
        <dbReference type="Proteomes" id="UP000887565"/>
    </source>
</evidence>
<feature type="region of interest" description="Disordered" evidence="8">
    <location>
        <begin position="645"/>
        <end position="740"/>
    </location>
</feature>
<dbReference type="InterPro" id="IPR001711">
    <property type="entry name" value="PLipase_C_Pinositol-sp_Y"/>
</dbReference>
<keyword evidence="10" id="KW-1185">Reference proteome</keyword>
<dbReference type="GO" id="GO:0016042">
    <property type="term" value="P:lipid catabolic process"/>
    <property type="evidence" value="ECO:0007669"/>
    <property type="project" value="UniProtKB-KW"/>
</dbReference>
<dbReference type="SUPFAM" id="SSF49562">
    <property type="entry name" value="C2 domain (Calcium/lipid-binding domain, CaLB)"/>
    <property type="match status" value="1"/>
</dbReference>
<dbReference type="PIRSF" id="PIRSF000956">
    <property type="entry name" value="PLC-beta"/>
    <property type="match status" value="1"/>
</dbReference>
<organism evidence="10 11">
    <name type="scientific">Romanomermis culicivorax</name>
    <name type="common">Nematode worm</name>
    <dbReference type="NCBI Taxonomy" id="13658"/>
    <lineage>
        <taxon>Eukaryota</taxon>
        <taxon>Metazoa</taxon>
        <taxon>Ecdysozoa</taxon>
        <taxon>Nematoda</taxon>
        <taxon>Enoplea</taxon>
        <taxon>Dorylaimia</taxon>
        <taxon>Mermithida</taxon>
        <taxon>Mermithoidea</taxon>
        <taxon>Mermithidae</taxon>
        <taxon>Romanomermis</taxon>
    </lineage>
</organism>
<dbReference type="InterPro" id="IPR016280">
    <property type="entry name" value="PLC-beta"/>
</dbReference>
<dbReference type="SUPFAM" id="SSF51695">
    <property type="entry name" value="PLC-like phosphodiesterases"/>
    <property type="match status" value="1"/>
</dbReference>
<dbReference type="PROSITE" id="PS50008">
    <property type="entry name" value="PIPLC_Y_DOMAIN"/>
    <property type="match status" value="1"/>
</dbReference>
<feature type="compositionally biased region" description="Acidic residues" evidence="8">
    <location>
        <begin position="720"/>
        <end position="731"/>
    </location>
</feature>
<dbReference type="InterPro" id="IPR001192">
    <property type="entry name" value="PI-PLC_fam"/>
</dbReference>
<keyword evidence="2 4" id="KW-0442">Lipid degradation</keyword>
<dbReference type="InterPro" id="IPR035892">
    <property type="entry name" value="C2_domain_sf"/>
</dbReference>
<dbReference type="Gene3D" id="2.60.40.150">
    <property type="entry name" value="C2 domain"/>
    <property type="match status" value="2"/>
</dbReference>
<keyword evidence="3 4" id="KW-0443">Lipid metabolism</keyword>
<dbReference type="GO" id="GO:0048015">
    <property type="term" value="P:phosphatidylinositol-mediated signaling"/>
    <property type="evidence" value="ECO:0007669"/>
    <property type="project" value="TreeGrafter"/>
</dbReference>
<dbReference type="InterPro" id="IPR000909">
    <property type="entry name" value="PLipase_C_PInositol-sp_X_dom"/>
</dbReference>
<evidence type="ECO:0000256" key="8">
    <source>
        <dbReference type="SAM" id="MobiDB-lite"/>
    </source>
</evidence>
<dbReference type="InterPro" id="IPR037862">
    <property type="entry name" value="PLC-beta_PH"/>
</dbReference>
<comment type="catalytic activity">
    <reaction evidence="4 7">
        <text>a 1,2-diacyl-sn-glycero-3-phospho-(1D-myo-inositol-4,5-bisphosphate) + H2O = 1D-myo-inositol 1,4,5-trisphosphate + a 1,2-diacyl-sn-glycerol + H(+)</text>
        <dbReference type="Rhea" id="RHEA:33179"/>
        <dbReference type="ChEBI" id="CHEBI:15377"/>
        <dbReference type="ChEBI" id="CHEBI:15378"/>
        <dbReference type="ChEBI" id="CHEBI:17815"/>
        <dbReference type="ChEBI" id="CHEBI:58456"/>
        <dbReference type="ChEBI" id="CHEBI:203600"/>
        <dbReference type="EC" id="3.1.4.11"/>
    </reaction>
</comment>